<name>A0A3G6RR93_CHRLC</name>
<evidence type="ECO:0008006" key="5">
    <source>
        <dbReference type="Google" id="ProtNLM"/>
    </source>
</evidence>
<dbReference type="Proteomes" id="UP000279972">
    <property type="component" value="Chromosome"/>
</dbReference>
<evidence type="ECO:0000313" key="2">
    <source>
        <dbReference type="EMBL" id="PNW13532.1"/>
    </source>
</evidence>
<organism evidence="2 3">
    <name type="scientific">Chryseobacterium lactis</name>
    <dbReference type="NCBI Taxonomy" id="1241981"/>
    <lineage>
        <taxon>Bacteria</taxon>
        <taxon>Pseudomonadati</taxon>
        <taxon>Bacteroidota</taxon>
        <taxon>Flavobacteriia</taxon>
        <taxon>Flavobacteriales</taxon>
        <taxon>Weeksellaceae</taxon>
        <taxon>Chryseobacterium group</taxon>
        <taxon>Chryseobacterium</taxon>
    </lineage>
</organism>
<dbReference type="EMBL" id="PPEH01000004">
    <property type="protein sequence ID" value="PNW13532.1"/>
    <property type="molecule type" value="Genomic_DNA"/>
</dbReference>
<protein>
    <recommendedName>
        <fullName evidence="5">DUF1795 domain-containing protein</fullName>
    </recommendedName>
</protein>
<evidence type="ECO:0000313" key="3">
    <source>
        <dbReference type="Proteomes" id="UP000236262"/>
    </source>
</evidence>
<dbReference type="KEGG" id="clac:EG342_01925"/>
<evidence type="ECO:0000313" key="4">
    <source>
        <dbReference type="Proteomes" id="UP000279972"/>
    </source>
</evidence>
<proteinExistence type="predicted"/>
<keyword evidence="4" id="KW-1185">Reference proteome</keyword>
<gene>
    <name evidence="2" type="ORF">C1637_12015</name>
    <name evidence="1" type="ORF">EG342_01925</name>
</gene>
<evidence type="ECO:0000313" key="1">
    <source>
        <dbReference type="EMBL" id="AZA80747.1"/>
    </source>
</evidence>
<reference evidence="2 3" key="1">
    <citation type="submission" date="2018-01" db="EMBL/GenBank/DDBJ databases">
        <title>Draft genome sequences of Chryseobacterium lactis NCTC11390, Chryseobacterium oncorhynchi 701B-08, and Chryseobacterium viscerum 687B-08.</title>
        <authorList>
            <person name="Jeong J.-J."/>
            <person name="Lee Y.J."/>
            <person name="Park B."/>
            <person name="Choi I.-G."/>
            <person name="Kim K.D."/>
        </authorList>
    </citation>
    <scope>NUCLEOTIDE SEQUENCE [LARGE SCALE GENOMIC DNA]</scope>
    <source>
        <strain evidence="2 3">NCTC11390</strain>
    </source>
</reference>
<sequence length="198" mass="23202">MSSSGLKPLSLQLKKSEKMKLNFNLFSILILLLVSTFSFAQKKTPFQINGELFEVPGKWEYRNQLKQSGQFHLTNKTEKISLSISVRKPEKFEFYKEGLTEKELLNAFYKWEYDYWASSNGVKAEVSEVKRNEEKNYIIWKIIIKNAPQNDHKDQTSYLLYAVRNNNLISLNLTNNTDKKEALTETESVELLEQIYLK</sequence>
<dbReference type="AlphaFoldDB" id="A0A3G6RR93"/>
<dbReference type="EMBL" id="CP033924">
    <property type="protein sequence ID" value="AZA80747.1"/>
    <property type="molecule type" value="Genomic_DNA"/>
</dbReference>
<dbReference type="Proteomes" id="UP000236262">
    <property type="component" value="Unassembled WGS sequence"/>
</dbReference>
<accession>A0A3G6RR93</accession>
<reference evidence="1 4" key="2">
    <citation type="submission" date="2018-11" db="EMBL/GenBank/DDBJ databases">
        <title>Proposal to divide the Flavobacteriaceae and reorganize its genera based on Amino Acid Identity values calculated from whole genome sequences.</title>
        <authorList>
            <person name="Nicholson A.C."/>
            <person name="Gulvik C.A."/>
            <person name="Whitney A.M."/>
            <person name="Humrighouse B.W."/>
            <person name="Bell M."/>
            <person name="Holmes B."/>
            <person name="Steigerwalt A.G."/>
            <person name="Villarma A."/>
            <person name="Sheth M."/>
            <person name="Batra D."/>
            <person name="Pryor J."/>
            <person name="Bernardet J.-F."/>
            <person name="Hugo C."/>
            <person name="Kampfer P."/>
            <person name="Newman J."/>
            <person name="McQuiston J.R."/>
        </authorList>
    </citation>
    <scope>NUCLEOTIDE SEQUENCE [LARGE SCALE GENOMIC DNA]</scope>
    <source>
        <strain evidence="1 4">KC_1864</strain>
    </source>
</reference>